<dbReference type="OrthoDB" id="1747765at2759"/>
<protein>
    <recommendedName>
        <fullName evidence="3">Exo_endo_phos domain-containing protein</fullName>
    </recommendedName>
</protein>
<dbReference type="PANTHER" id="PTHR33710">
    <property type="entry name" value="BNAC02G09200D PROTEIN"/>
    <property type="match status" value="1"/>
</dbReference>
<dbReference type="InterPro" id="IPR036691">
    <property type="entry name" value="Endo/exonu/phosph_ase_sf"/>
</dbReference>
<keyword evidence="2" id="KW-1185">Reference proteome</keyword>
<organism evidence="1 2">
    <name type="scientific">Cephalotus follicularis</name>
    <name type="common">Albany pitcher plant</name>
    <dbReference type="NCBI Taxonomy" id="3775"/>
    <lineage>
        <taxon>Eukaryota</taxon>
        <taxon>Viridiplantae</taxon>
        <taxon>Streptophyta</taxon>
        <taxon>Embryophyta</taxon>
        <taxon>Tracheophyta</taxon>
        <taxon>Spermatophyta</taxon>
        <taxon>Magnoliopsida</taxon>
        <taxon>eudicotyledons</taxon>
        <taxon>Gunneridae</taxon>
        <taxon>Pentapetalae</taxon>
        <taxon>rosids</taxon>
        <taxon>fabids</taxon>
        <taxon>Oxalidales</taxon>
        <taxon>Cephalotaceae</taxon>
        <taxon>Cephalotus</taxon>
    </lineage>
</organism>
<reference evidence="2" key="1">
    <citation type="submission" date="2016-04" db="EMBL/GenBank/DDBJ databases">
        <title>Cephalotus genome sequencing.</title>
        <authorList>
            <person name="Fukushima K."/>
            <person name="Hasebe M."/>
            <person name="Fang X."/>
        </authorList>
    </citation>
    <scope>NUCLEOTIDE SEQUENCE [LARGE SCALE GENOMIC DNA]</scope>
    <source>
        <strain evidence="2">cv. St1</strain>
    </source>
</reference>
<dbReference type="Gene3D" id="3.60.10.10">
    <property type="entry name" value="Endonuclease/exonuclease/phosphatase"/>
    <property type="match status" value="1"/>
</dbReference>
<proteinExistence type="predicted"/>
<evidence type="ECO:0000313" key="2">
    <source>
        <dbReference type="Proteomes" id="UP000187406"/>
    </source>
</evidence>
<comment type="caution">
    <text evidence="1">The sequence shown here is derived from an EMBL/GenBank/DDBJ whole genome shotgun (WGS) entry which is preliminary data.</text>
</comment>
<accession>A0A1Q3DJF6</accession>
<name>A0A1Q3DJF6_CEPFO</name>
<dbReference type="AlphaFoldDB" id="A0A1Q3DJF6"/>
<sequence>MGDFNVSRQPQEQLHGSPKFSKAMTEFNNCLNVIEVEDIRGVGRFFTWSNKRDGKHIVNKKLDRALGNWGWHKEYNHSFAHFHNPGISDHSPVSVSLADSGSKGCKPFKFLNYLTKDSRFLDLVRGVWSQRAVGNPLEVVICKLRNLKRELKLTFRRSNPCTRKETIRREIENIQSNLLHHPTDADLLLQEKDLISRLWNVSAEEESFLKQKSRVNWLKLGDSNNNFFHRAVTSSHH</sequence>
<gene>
    <name evidence="1" type="ORF">CFOL_v3_35832</name>
</gene>
<dbReference type="Proteomes" id="UP000187406">
    <property type="component" value="Unassembled WGS sequence"/>
</dbReference>
<dbReference type="PANTHER" id="PTHR33710:SF80">
    <property type="entry name" value="ENDONUCLEASE_EXONUCLEASE_PHOSPHATASE"/>
    <property type="match status" value="1"/>
</dbReference>
<dbReference type="SUPFAM" id="SSF56219">
    <property type="entry name" value="DNase I-like"/>
    <property type="match status" value="1"/>
</dbReference>
<dbReference type="InParanoid" id="A0A1Q3DJF6"/>
<evidence type="ECO:0008006" key="3">
    <source>
        <dbReference type="Google" id="ProtNLM"/>
    </source>
</evidence>
<dbReference type="EMBL" id="BDDD01009950">
    <property type="protein sequence ID" value="GAV92453.1"/>
    <property type="molecule type" value="Genomic_DNA"/>
</dbReference>
<evidence type="ECO:0000313" key="1">
    <source>
        <dbReference type="EMBL" id="GAV92453.1"/>
    </source>
</evidence>